<gene>
    <name evidence="1" type="ORF">HYW89_03570</name>
</gene>
<dbReference type="EMBL" id="CP066690">
    <property type="protein sequence ID" value="QQG45054.1"/>
    <property type="molecule type" value="Genomic_DNA"/>
</dbReference>
<dbReference type="AlphaFoldDB" id="A0A7T5RJ40"/>
<dbReference type="Proteomes" id="UP000595618">
    <property type="component" value="Chromosome"/>
</dbReference>
<proteinExistence type="predicted"/>
<evidence type="ECO:0000313" key="2">
    <source>
        <dbReference type="Proteomes" id="UP000595618"/>
    </source>
</evidence>
<organism evidence="1 2">
    <name type="scientific">Candidatus Sungiibacteriota bacterium</name>
    <dbReference type="NCBI Taxonomy" id="2750080"/>
    <lineage>
        <taxon>Bacteria</taxon>
        <taxon>Candidatus Sungiibacteriota</taxon>
    </lineage>
</organism>
<evidence type="ECO:0000313" key="1">
    <source>
        <dbReference type="EMBL" id="QQG45054.1"/>
    </source>
</evidence>
<sequence length="82" mass="9340">MNTITIPTKKIKKEGGIVVLSLEEYRKLSERAVPTYYLKGKAAKKFDRMVEAGLKEYREGKTISARSLGEAMKIYAKKNKRS</sequence>
<evidence type="ECO:0008006" key="3">
    <source>
        <dbReference type="Google" id="ProtNLM"/>
    </source>
</evidence>
<name>A0A7T5RJ40_9BACT</name>
<reference evidence="1 2" key="1">
    <citation type="submission" date="2020-07" db="EMBL/GenBank/DDBJ databases">
        <title>Huge and variable diversity of episymbiotic CPR bacteria and DPANN archaea in groundwater ecosystems.</title>
        <authorList>
            <person name="He C.Y."/>
            <person name="Keren R."/>
            <person name="Whittaker M."/>
            <person name="Farag I.F."/>
            <person name="Doudna J."/>
            <person name="Cate J.H.D."/>
            <person name="Banfield J.F."/>
        </authorList>
    </citation>
    <scope>NUCLEOTIDE SEQUENCE [LARGE SCALE GENOMIC DNA]</scope>
    <source>
        <strain evidence="1">NC_groundwater_541_Ag_S-0.1um_46_50</strain>
    </source>
</reference>
<protein>
    <recommendedName>
        <fullName evidence="3">Antitoxin</fullName>
    </recommendedName>
</protein>
<accession>A0A7T5RJ40</accession>